<feature type="transmembrane region" description="Helical" evidence="5">
    <location>
        <begin position="326"/>
        <end position="347"/>
    </location>
</feature>
<name>A0A4Y9KPL7_9BRAD</name>
<evidence type="ECO:0000313" key="9">
    <source>
        <dbReference type="Proteomes" id="UP000297700"/>
    </source>
</evidence>
<dbReference type="EMBL" id="SPQU01000047">
    <property type="protein sequence ID" value="TFV29549.1"/>
    <property type="molecule type" value="Genomic_DNA"/>
</dbReference>
<feature type="transmembrane region" description="Helical" evidence="5">
    <location>
        <begin position="175"/>
        <end position="192"/>
    </location>
</feature>
<evidence type="ECO:0000313" key="8">
    <source>
        <dbReference type="EMBL" id="TFV68076.1"/>
    </source>
</evidence>
<evidence type="ECO:0000256" key="4">
    <source>
        <dbReference type="ARBA" id="ARBA00023136"/>
    </source>
</evidence>
<keyword evidence="10" id="KW-1185">Reference proteome</keyword>
<evidence type="ECO:0000313" key="7">
    <source>
        <dbReference type="EMBL" id="TFV29549.1"/>
    </source>
</evidence>
<feature type="domain" description="O-antigen ligase-related" evidence="6">
    <location>
        <begin position="184"/>
        <end position="338"/>
    </location>
</feature>
<evidence type="ECO:0000259" key="6">
    <source>
        <dbReference type="Pfam" id="PF04932"/>
    </source>
</evidence>
<comment type="subcellular location">
    <subcellularLocation>
        <location evidence="1">Membrane</location>
        <topology evidence="1">Multi-pass membrane protein</topology>
    </subcellularLocation>
</comment>
<organism evidence="7 10">
    <name type="scientific">Bradyrhizobium frederickii</name>
    <dbReference type="NCBI Taxonomy" id="2560054"/>
    <lineage>
        <taxon>Bacteria</taxon>
        <taxon>Pseudomonadati</taxon>
        <taxon>Pseudomonadota</taxon>
        <taxon>Alphaproteobacteria</taxon>
        <taxon>Hyphomicrobiales</taxon>
        <taxon>Nitrobacteraceae</taxon>
        <taxon>Bradyrhizobium</taxon>
    </lineage>
</organism>
<evidence type="ECO:0000256" key="3">
    <source>
        <dbReference type="ARBA" id="ARBA00022989"/>
    </source>
</evidence>
<keyword evidence="4 5" id="KW-0472">Membrane</keyword>
<dbReference type="Pfam" id="PF04932">
    <property type="entry name" value="Wzy_C"/>
    <property type="match status" value="1"/>
</dbReference>
<dbReference type="GO" id="GO:0016020">
    <property type="term" value="C:membrane"/>
    <property type="evidence" value="ECO:0007669"/>
    <property type="project" value="UniProtKB-SubCell"/>
</dbReference>
<accession>A0A4Y9KPL7</accession>
<proteinExistence type="predicted"/>
<dbReference type="AlphaFoldDB" id="A0A4Y9KPL7"/>
<feature type="transmembrane region" description="Helical" evidence="5">
    <location>
        <begin position="359"/>
        <end position="378"/>
    </location>
</feature>
<gene>
    <name evidence="8" type="ORF">E4K64_37445</name>
    <name evidence="7" type="ORF">E4K66_37325</name>
</gene>
<dbReference type="GO" id="GO:0016874">
    <property type="term" value="F:ligase activity"/>
    <property type="evidence" value="ECO:0007669"/>
    <property type="project" value="UniProtKB-KW"/>
</dbReference>
<evidence type="ECO:0000256" key="2">
    <source>
        <dbReference type="ARBA" id="ARBA00022692"/>
    </source>
</evidence>
<reference evidence="7 10" key="1">
    <citation type="submission" date="2019-03" db="EMBL/GenBank/DDBJ databases">
        <title>Bradyrhizobium strains diversity isolated from Chamaecrista fasciculata.</title>
        <authorList>
            <person name="Urquiaga M.C.O."/>
            <person name="Hungria M."/>
            <person name="Delamuta J.R.M."/>
        </authorList>
    </citation>
    <scope>NUCLEOTIDE SEQUENCE [LARGE SCALE GENOMIC DNA]</scope>
    <source>
        <strain evidence="7 10">CNPSo 3424</strain>
    </source>
</reference>
<dbReference type="EMBL" id="SPQS01000047">
    <property type="protein sequence ID" value="TFV68076.1"/>
    <property type="molecule type" value="Genomic_DNA"/>
</dbReference>
<keyword evidence="3 5" id="KW-1133">Transmembrane helix</keyword>
<feature type="transmembrane region" description="Helical" evidence="5">
    <location>
        <begin position="50"/>
        <end position="68"/>
    </location>
</feature>
<evidence type="ECO:0000313" key="10">
    <source>
        <dbReference type="Proteomes" id="UP000298225"/>
    </source>
</evidence>
<dbReference type="PANTHER" id="PTHR37422">
    <property type="entry name" value="TEICHURONIC ACID BIOSYNTHESIS PROTEIN TUAE"/>
    <property type="match status" value="1"/>
</dbReference>
<feature type="transmembrane region" description="Helical" evidence="5">
    <location>
        <begin position="219"/>
        <end position="237"/>
    </location>
</feature>
<reference evidence="8 9" key="2">
    <citation type="submission" date="2019-03" db="EMBL/GenBank/DDBJ databases">
        <title>Bradyrhizobium strains diversity.</title>
        <authorList>
            <person name="Urquiaga M.C.O."/>
            <person name="Hungria M."/>
            <person name="Delamuta J.R.M."/>
            <person name="Klepa M.S."/>
        </authorList>
    </citation>
    <scope>NUCLEOTIDE SEQUENCE [LARGE SCALE GENOMIC DNA]</scope>
    <source>
        <strain evidence="8 9">CNPSo 3426</strain>
    </source>
</reference>
<keyword evidence="2 5" id="KW-0812">Transmembrane</keyword>
<dbReference type="PANTHER" id="PTHR37422:SF13">
    <property type="entry name" value="LIPOPOLYSACCHARIDE BIOSYNTHESIS PROTEIN PA4999-RELATED"/>
    <property type="match status" value="1"/>
</dbReference>
<dbReference type="Proteomes" id="UP000298225">
    <property type="component" value="Unassembled WGS sequence"/>
</dbReference>
<dbReference type="InterPro" id="IPR051533">
    <property type="entry name" value="WaaL-like"/>
</dbReference>
<comment type="caution">
    <text evidence="7">The sequence shown here is derived from an EMBL/GenBank/DDBJ whole genome shotgun (WGS) entry which is preliminary data.</text>
</comment>
<evidence type="ECO:0000256" key="1">
    <source>
        <dbReference type="ARBA" id="ARBA00004141"/>
    </source>
</evidence>
<dbReference type="Proteomes" id="UP000297700">
    <property type="component" value="Unassembled WGS sequence"/>
</dbReference>
<sequence>MRVIDVTIMILAAAFPWSTSATTILAIPVLLMVLITYGPLELTKDWTRPAYALPVALFGIAAIGVTWAHEVPWSDRLHAFEKVGKLLWVLPLALHFRESGCARMVFVTYVASSLGLLAFSFVLFISPEVFHLIGAREAGVPVKNYIDQSQGFVLIAVVLLGLAAESLRNGLRNKALLLCAVSSAFLANLAFVNVARTAFIYLPIMLTLLALRYVQGWSLLALFAGISALTAGLLATSPNLQTKTTRLFKEIDSYRANAVFTADGYPAGGAERLEFWRKSIGFVRSAPVLGRGTGSTRSLFAAAAAGHDGLTGLVVDNPHNQTLAVAIQWGMLGGIVLFGMWGAHLWLFRAGMMGPNGNFLALIGFVAVVQNIASSVFNSHLFDFYQGWLYVFVVGILSGQGEGKRLE</sequence>
<accession>A0A4Y9NM41</accession>
<evidence type="ECO:0000256" key="5">
    <source>
        <dbReference type="SAM" id="Phobius"/>
    </source>
</evidence>
<feature type="transmembrane region" description="Helical" evidence="5">
    <location>
        <begin position="104"/>
        <end position="125"/>
    </location>
</feature>
<protein>
    <submittedName>
        <fullName evidence="7">O-antigen ligase domain-containing protein</fullName>
    </submittedName>
</protein>
<keyword evidence="7" id="KW-0436">Ligase</keyword>
<dbReference type="InterPro" id="IPR007016">
    <property type="entry name" value="O-antigen_ligase-rel_domated"/>
</dbReference>
<dbReference type="OrthoDB" id="8233078at2"/>
<feature type="transmembrane region" description="Helical" evidence="5">
    <location>
        <begin position="145"/>
        <end position="163"/>
    </location>
</feature>